<gene>
    <name evidence="2" type="ORF">C1875_08720</name>
</gene>
<dbReference type="Proteomes" id="UP000253970">
    <property type="component" value="Unassembled WGS sequence"/>
</dbReference>
<accession>A0A369MGU0</accession>
<feature type="transmembrane region" description="Helical" evidence="1">
    <location>
        <begin position="20"/>
        <end position="45"/>
    </location>
</feature>
<comment type="caution">
    <text evidence="2">The sequence shown here is derived from an EMBL/GenBank/DDBJ whole genome shotgun (WGS) entry which is preliminary data.</text>
</comment>
<dbReference type="RefSeq" id="WP_114533943.1">
    <property type="nucleotide sequence ID" value="NZ_JADNER010000007.1"/>
</dbReference>
<protein>
    <submittedName>
        <fullName evidence="2">DUF4956 domain-containing protein</fullName>
    </submittedName>
</protein>
<keyword evidence="1" id="KW-0472">Membrane</keyword>
<dbReference type="Pfam" id="PF16316">
    <property type="entry name" value="DUF4956"/>
    <property type="match status" value="1"/>
</dbReference>
<sequence length="231" mass="24953">MLDTALTSIFGSTESLVAGVSTVDFLLCCLASIVLGAAVALIYMFRHTYSKNFVVTLALLPLIVQMVITLVNGNLGAGIAVMGVFNLVRFRSIPGSAKDIGSVFLAMAIGLATGMGFIVLAGLFTVIVAIVNVGYVLSPFGKQKEPEKTLKITIPDDLEYDGVFDDVLKRYTDEHELTMVQTTNMGSLFLLEYAVRMKQPGTEKRMIDELRCRNGNLKITCGRAAASKDVL</sequence>
<organism evidence="2 3">
    <name type="scientific">Eggerthella lenta</name>
    <name type="common">Eubacterium lentum</name>
    <dbReference type="NCBI Taxonomy" id="84112"/>
    <lineage>
        <taxon>Bacteria</taxon>
        <taxon>Bacillati</taxon>
        <taxon>Actinomycetota</taxon>
        <taxon>Coriobacteriia</taxon>
        <taxon>Eggerthellales</taxon>
        <taxon>Eggerthellaceae</taxon>
        <taxon>Eggerthella</taxon>
    </lineage>
</organism>
<dbReference type="EMBL" id="PPTU01000012">
    <property type="protein sequence ID" value="RDB69722.1"/>
    <property type="molecule type" value="Genomic_DNA"/>
</dbReference>
<dbReference type="InterPro" id="IPR032531">
    <property type="entry name" value="DUF4956"/>
</dbReference>
<feature type="transmembrane region" description="Helical" evidence="1">
    <location>
        <begin position="105"/>
        <end position="138"/>
    </location>
</feature>
<dbReference type="AlphaFoldDB" id="A0A369MGU0"/>
<proteinExistence type="predicted"/>
<name>A0A369MGU0_EGGLN</name>
<evidence type="ECO:0000256" key="1">
    <source>
        <dbReference type="SAM" id="Phobius"/>
    </source>
</evidence>
<feature type="transmembrane region" description="Helical" evidence="1">
    <location>
        <begin position="57"/>
        <end position="85"/>
    </location>
</feature>
<reference evidence="2 3" key="1">
    <citation type="journal article" date="2018" name="Elife">
        <title>Discovery and characterization of a prevalent human gut bacterial enzyme sufficient for the inactivation of a family of plant toxins.</title>
        <authorList>
            <person name="Koppel N."/>
            <person name="Bisanz J.E."/>
            <person name="Pandelia M.E."/>
            <person name="Turnbaugh P.J."/>
            <person name="Balskus E.P."/>
        </authorList>
    </citation>
    <scope>NUCLEOTIDE SEQUENCE [LARGE SCALE GENOMIC DNA]</scope>
    <source>
        <strain evidence="2 3">W1 BHI 6</strain>
    </source>
</reference>
<keyword evidence="1" id="KW-1133">Transmembrane helix</keyword>
<keyword evidence="1" id="KW-0812">Transmembrane</keyword>
<evidence type="ECO:0000313" key="3">
    <source>
        <dbReference type="Proteomes" id="UP000253970"/>
    </source>
</evidence>
<evidence type="ECO:0000313" key="2">
    <source>
        <dbReference type="EMBL" id="RDB69722.1"/>
    </source>
</evidence>